<dbReference type="RefSeq" id="WP_284053454.1">
    <property type="nucleotide sequence ID" value="NZ_JAGRQC010000002.1"/>
</dbReference>
<keyword evidence="3" id="KW-1185">Reference proteome</keyword>
<sequence length="56" mass="5959">MGELKDKVKGNLNEAAGKIKQQSDNPETREEGAEQEGKGKAQQFSGKVKGALGDDI</sequence>
<evidence type="ECO:0000313" key="2">
    <source>
        <dbReference type="EMBL" id="MBR0552158.1"/>
    </source>
</evidence>
<evidence type="ECO:0000313" key="3">
    <source>
        <dbReference type="Proteomes" id="UP000676996"/>
    </source>
</evidence>
<accession>A0A8T4IAW0</accession>
<dbReference type="AlphaFoldDB" id="A0A8T4IAW0"/>
<name>A0A8T4IAW0_9SPHN</name>
<organism evidence="2 3">
    <name type="scientific">Stakelama marina</name>
    <dbReference type="NCBI Taxonomy" id="2826939"/>
    <lineage>
        <taxon>Bacteria</taxon>
        <taxon>Pseudomonadati</taxon>
        <taxon>Pseudomonadota</taxon>
        <taxon>Alphaproteobacteria</taxon>
        <taxon>Sphingomonadales</taxon>
        <taxon>Sphingomonadaceae</taxon>
        <taxon>Stakelama</taxon>
    </lineage>
</organism>
<evidence type="ECO:0000256" key="1">
    <source>
        <dbReference type="SAM" id="MobiDB-lite"/>
    </source>
</evidence>
<dbReference type="SUPFAM" id="SSF69047">
    <property type="entry name" value="Hypothetical protein YjbJ"/>
    <property type="match status" value="1"/>
</dbReference>
<dbReference type="EMBL" id="JAGRQC010000002">
    <property type="protein sequence ID" value="MBR0552158.1"/>
    <property type="molecule type" value="Genomic_DNA"/>
</dbReference>
<proteinExistence type="predicted"/>
<feature type="compositionally biased region" description="Basic and acidic residues" evidence="1">
    <location>
        <begin position="26"/>
        <end position="39"/>
    </location>
</feature>
<protein>
    <submittedName>
        <fullName evidence="2">CsbD family protein</fullName>
    </submittedName>
</protein>
<reference evidence="2" key="1">
    <citation type="submission" date="2021-04" db="EMBL/GenBank/DDBJ databases">
        <title>Ouciella asimina sp. nov., isolated from the surface seawater in the hydrothermal field of Okinawa Trough.</title>
        <authorList>
            <person name="Shuang W."/>
        </authorList>
    </citation>
    <scope>NUCLEOTIDE SEQUENCE</scope>
    <source>
        <strain evidence="2">LXI357</strain>
    </source>
</reference>
<dbReference type="InterPro" id="IPR036629">
    <property type="entry name" value="YjbJ_sf"/>
</dbReference>
<feature type="region of interest" description="Disordered" evidence="1">
    <location>
        <begin position="1"/>
        <end position="56"/>
    </location>
</feature>
<dbReference type="Proteomes" id="UP000676996">
    <property type="component" value="Unassembled WGS sequence"/>
</dbReference>
<comment type="caution">
    <text evidence="2">The sequence shown here is derived from an EMBL/GenBank/DDBJ whole genome shotgun (WGS) entry which is preliminary data.</text>
</comment>
<gene>
    <name evidence="2" type="ORF">J7S20_06560</name>
</gene>